<organism evidence="2 3">
    <name type="scientific">Reticulomyxa filosa</name>
    <dbReference type="NCBI Taxonomy" id="46433"/>
    <lineage>
        <taxon>Eukaryota</taxon>
        <taxon>Sar</taxon>
        <taxon>Rhizaria</taxon>
        <taxon>Retaria</taxon>
        <taxon>Foraminifera</taxon>
        <taxon>Monothalamids</taxon>
        <taxon>Reticulomyxidae</taxon>
        <taxon>Reticulomyxa</taxon>
    </lineage>
</organism>
<accession>X6MVR7</accession>
<sequence>MESGFDCNKYNFSHSKRPQLQYRVKVILYHFWIHLFTKNSSGRSSNKSVLSQSDKSNKSVSNQIQADKKGNDIKNAYEPSNQSLTYNSNQVKFIFLEYRGMEGGGEKREERRRQNNHFLNMESQESAKQQNEHEDDRKEEAISEFEKYYILSICTYKYDTDDKTIVRVTEKKQEQVQSNNQNKIQQDEDENKVCIFFVNVIEIETEIKQLKTKNMTWKEIMSALSTDVTESNDPNQSQSTIE</sequence>
<keyword evidence="3" id="KW-1185">Reference proteome</keyword>
<feature type="compositionally biased region" description="Basic and acidic residues" evidence="1">
    <location>
        <begin position="130"/>
        <end position="139"/>
    </location>
</feature>
<dbReference type="Proteomes" id="UP000023152">
    <property type="component" value="Unassembled WGS sequence"/>
</dbReference>
<gene>
    <name evidence="2" type="ORF">RFI_19767</name>
</gene>
<protein>
    <submittedName>
        <fullName evidence="2">Uncharacterized protein</fullName>
    </submittedName>
</protein>
<feature type="region of interest" description="Disordered" evidence="1">
    <location>
        <begin position="41"/>
        <end position="81"/>
    </location>
</feature>
<evidence type="ECO:0000313" key="2">
    <source>
        <dbReference type="EMBL" id="ETO17552.1"/>
    </source>
</evidence>
<feature type="region of interest" description="Disordered" evidence="1">
    <location>
        <begin position="118"/>
        <end position="139"/>
    </location>
</feature>
<reference evidence="2 3" key="1">
    <citation type="journal article" date="2013" name="Curr. Biol.">
        <title>The Genome of the Foraminiferan Reticulomyxa filosa.</title>
        <authorList>
            <person name="Glockner G."/>
            <person name="Hulsmann N."/>
            <person name="Schleicher M."/>
            <person name="Noegel A.A."/>
            <person name="Eichinger L."/>
            <person name="Gallinger C."/>
            <person name="Pawlowski J."/>
            <person name="Sierra R."/>
            <person name="Euteneuer U."/>
            <person name="Pillet L."/>
            <person name="Moustafa A."/>
            <person name="Platzer M."/>
            <person name="Groth M."/>
            <person name="Szafranski K."/>
            <person name="Schliwa M."/>
        </authorList>
    </citation>
    <scope>NUCLEOTIDE SEQUENCE [LARGE SCALE GENOMIC DNA]</scope>
</reference>
<evidence type="ECO:0000313" key="3">
    <source>
        <dbReference type="Proteomes" id="UP000023152"/>
    </source>
</evidence>
<dbReference type="AlphaFoldDB" id="X6MVR7"/>
<feature type="compositionally biased region" description="Polar residues" evidence="1">
    <location>
        <begin position="41"/>
        <end position="65"/>
    </location>
</feature>
<dbReference type="EMBL" id="ASPP01016401">
    <property type="protein sequence ID" value="ETO17552.1"/>
    <property type="molecule type" value="Genomic_DNA"/>
</dbReference>
<comment type="caution">
    <text evidence="2">The sequence shown here is derived from an EMBL/GenBank/DDBJ whole genome shotgun (WGS) entry which is preliminary data.</text>
</comment>
<feature type="non-terminal residue" evidence="2">
    <location>
        <position position="242"/>
    </location>
</feature>
<name>X6MVR7_RETFI</name>
<evidence type="ECO:0000256" key="1">
    <source>
        <dbReference type="SAM" id="MobiDB-lite"/>
    </source>
</evidence>
<feature type="compositionally biased region" description="Polar residues" evidence="1">
    <location>
        <begin position="118"/>
        <end position="129"/>
    </location>
</feature>
<proteinExistence type="predicted"/>